<proteinExistence type="predicted"/>
<evidence type="ECO:0000313" key="3">
    <source>
        <dbReference type="EMBL" id="TRW22918.1"/>
    </source>
</evidence>
<name>A0A371IJF3_9FIRM</name>
<evidence type="ECO:0000313" key="5">
    <source>
        <dbReference type="Proteomes" id="UP000319424"/>
    </source>
</evidence>
<dbReference type="AlphaFoldDB" id="A0A371IJF3"/>
<dbReference type="Proteomes" id="UP000093352">
    <property type="component" value="Unassembled WGS sequence"/>
</dbReference>
<dbReference type="STRING" id="1871336.BBG48_08250"/>
<keyword evidence="4" id="KW-1185">Reference proteome</keyword>
<feature type="coiled-coil region" evidence="1">
    <location>
        <begin position="45"/>
        <end position="76"/>
    </location>
</feature>
<comment type="caution">
    <text evidence="2">The sequence shown here is derived from an EMBL/GenBank/DDBJ whole genome shotgun (WGS) entry which is preliminary data.</text>
</comment>
<gene>
    <name evidence="2" type="ORF">BBG48_009195</name>
    <name evidence="3" type="ORF">FL857_10635</name>
</gene>
<evidence type="ECO:0000256" key="1">
    <source>
        <dbReference type="SAM" id="Coils"/>
    </source>
</evidence>
<protein>
    <submittedName>
        <fullName evidence="2">Uncharacterized protein</fullName>
    </submittedName>
</protein>
<dbReference type="Proteomes" id="UP000319424">
    <property type="component" value="Unassembled WGS sequence"/>
</dbReference>
<reference evidence="3 5" key="3">
    <citation type="submission" date="2019-07" db="EMBL/GenBank/DDBJ databases">
        <title>Criibacterium bergeronii gen. nov., sp. nov. isolated from human clinical samples.</title>
        <authorList>
            <person name="Maheux A.F."/>
            <person name="Boudreau D.K."/>
            <person name="Berube E."/>
            <person name="Brodeur S."/>
            <person name="Bernard K.A."/>
            <person name="Abed J.Y."/>
            <person name="Ducrey E."/>
            <person name="Guay E.F."/>
            <person name="Raymond F."/>
            <person name="Corbeil J."/>
            <person name="Domingo M.-C."/>
            <person name="Roy P.H."/>
            <person name="Boissinot M."/>
            <person name="Tocheva E.I."/>
            <person name="Omar R.F."/>
        </authorList>
    </citation>
    <scope>NUCLEOTIDE SEQUENCE [LARGE SCALE GENOMIC DNA]</scope>
    <source>
        <strain evidence="3 5">CCRI-24246</strain>
    </source>
</reference>
<evidence type="ECO:0000313" key="4">
    <source>
        <dbReference type="Proteomes" id="UP000093352"/>
    </source>
</evidence>
<reference evidence="2 4" key="1">
    <citation type="journal article" date="2016" name="Genome Announc.">
        <title>Draft Genome Sequence of Criibacterium bergeronii gen. nov., sp. nov., Strain CCRI-22567T, Isolated from a Vaginal Sample from a Woman with Bacterial Vaginosis.</title>
        <authorList>
            <person name="Maheux A.F."/>
            <person name="Berube E."/>
            <person name="Boudreau D.K."/>
            <person name="Raymond F."/>
            <person name="Corbeil J."/>
            <person name="Roy P.H."/>
            <person name="Boissinot M."/>
            <person name="Omar R.F."/>
        </authorList>
    </citation>
    <scope>NUCLEOTIDE SEQUENCE [LARGE SCALE GENOMIC DNA]</scope>
    <source>
        <strain evidence="2 4">CCRI-22567</strain>
    </source>
</reference>
<organism evidence="2 4">
    <name type="scientific">Criibacterium bergeronii</name>
    <dbReference type="NCBI Taxonomy" id="1871336"/>
    <lineage>
        <taxon>Bacteria</taxon>
        <taxon>Bacillati</taxon>
        <taxon>Bacillota</taxon>
        <taxon>Clostridia</taxon>
        <taxon>Peptostreptococcales</taxon>
        <taxon>Filifactoraceae</taxon>
        <taxon>Criibacterium</taxon>
    </lineage>
</organism>
<dbReference type="EMBL" id="MBEW02000026">
    <property type="protein sequence ID" value="RDY20619.1"/>
    <property type="molecule type" value="Genomic_DNA"/>
</dbReference>
<keyword evidence="1" id="KW-0175">Coiled coil</keyword>
<dbReference type="RefSeq" id="WP_068912103.1">
    <property type="nucleotide sequence ID" value="NZ_MBEW02000026.1"/>
</dbReference>
<evidence type="ECO:0000313" key="2">
    <source>
        <dbReference type="EMBL" id="RDY20619.1"/>
    </source>
</evidence>
<reference evidence="2" key="2">
    <citation type="submission" date="2018-07" db="EMBL/GenBank/DDBJ databases">
        <authorList>
            <person name="Quirk P.G."/>
            <person name="Krulwich T.A."/>
        </authorList>
    </citation>
    <scope>NUCLEOTIDE SEQUENCE</scope>
    <source>
        <strain evidence="2">CCRI-22567</strain>
    </source>
</reference>
<accession>A0A371IJF3</accession>
<dbReference type="EMBL" id="VJXW01000022">
    <property type="protein sequence ID" value="TRW22918.1"/>
    <property type="molecule type" value="Genomic_DNA"/>
</dbReference>
<sequence length="76" mass="8216">MFLGNFIDKKRALLFVGGIVAGQLLNSKPVHDVAVNAVVAGVKTRDAVKEKIENIKEEAQDKIVAEKEKALKATQA</sequence>